<accession>A0A2Z4PQ06</accession>
<feature type="transmembrane region" description="Helical" evidence="1">
    <location>
        <begin position="12"/>
        <end position="40"/>
    </location>
</feature>
<keyword evidence="1" id="KW-1133">Transmembrane helix</keyword>
<proteinExistence type="predicted"/>
<dbReference type="EMBL" id="CP016181">
    <property type="protein sequence ID" value="AWX99605.1"/>
    <property type="molecule type" value="Genomic_DNA"/>
</dbReference>
<dbReference type="AlphaFoldDB" id="A0A2Z4PQ06"/>
<sequence length="179" mass="20722">MPLKIILVIVTIVYPFIVYFGLTHFDSTLVMFFVIALLMIRGFTEKQKNTRSVIFTSAFGVLVVAYFWGDQQGLKLYPVLVNASMLLLFVSSLYAKQSIIERIARLKEPNLPETGVRYTRKVTIVWCVFFTLNGLTALFTAFWTSNETWLFYNGFLAYLLIGLLVVIEWIVRFRVKHKV</sequence>
<evidence type="ECO:0000256" key="1">
    <source>
        <dbReference type="SAM" id="Phobius"/>
    </source>
</evidence>
<keyword evidence="1" id="KW-0472">Membrane</keyword>
<dbReference type="Proteomes" id="UP000249898">
    <property type="component" value="Chromosome"/>
</dbReference>
<protein>
    <recommendedName>
        <fullName evidence="4">DNA gyrase subunit B</fullName>
    </recommendedName>
</protein>
<evidence type="ECO:0000313" key="2">
    <source>
        <dbReference type="EMBL" id="AWX99605.1"/>
    </source>
</evidence>
<feature type="transmembrane region" description="Helical" evidence="1">
    <location>
        <begin position="149"/>
        <end position="171"/>
    </location>
</feature>
<evidence type="ECO:0008006" key="4">
    <source>
        <dbReference type="Google" id="ProtNLM"/>
    </source>
</evidence>
<evidence type="ECO:0000313" key="3">
    <source>
        <dbReference type="Proteomes" id="UP000249898"/>
    </source>
</evidence>
<feature type="transmembrane region" description="Helical" evidence="1">
    <location>
        <begin position="124"/>
        <end position="143"/>
    </location>
</feature>
<feature type="transmembrane region" description="Helical" evidence="1">
    <location>
        <begin position="75"/>
        <end position="95"/>
    </location>
</feature>
<name>A0A2Z4PQ06_9GAMM</name>
<reference evidence="2 3" key="1">
    <citation type="submission" date="2016-06" db="EMBL/GenBank/DDBJ databases">
        <title>The sequenced genome of the ice-adhering bacterium Marinomonas primoryensis, from Antarctica.</title>
        <authorList>
            <person name="Graham L."/>
            <person name="Vance T.D.R."/>
            <person name="Davies P.L."/>
        </authorList>
    </citation>
    <scope>NUCLEOTIDE SEQUENCE [LARGE SCALE GENOMIC DNA]</scope>
    <source>
        <strain evidence="2 3">AceL</strain>
    </source>
</reference>
<feature type="transmembrane region" description="Helical" evidence="1">
    <location>
        <begin position="52"/>
        <end position="69"/>
    </location>
</feature>
<organism evidence="2 3">
    <name type="scientific">Marinomonas primoryensis</name>
    <dbReference type="NCBI Taxonomy" id="178399"/>
    <lineage>
        <taxon>Bacteria</taxon>
        <taxon>Pseudomonadati</taxon>
        <taxon>Pseudomonadota</taxon>
        <taxon>Gammaproteobacteria</taxon>
        <taxon>Oceanospirillales</taxon>
        <taxon>Oceanospirillaceae</taxon>
        <taxon>Marinomonas</taxon>
    </lineage>
</organism>
<gene>
    <name evidence="2" type="ORF">A8139_06060</name>
</gene>
<keyword evidence="1" id="KW-0812">Transmembrane</keyword>
<dbReference type="RefSeq" id="WP_204359688.1">
    <property type="nucleotide sequence ID" value="NZ_CP016181.1"/>
</dbReference>